<comment type="caution">
    <text evidence="1">The sequence shown here is derived from an EMBL/GenBank/DDBJ whole genome shotgun (WGS) entry which is preliminary data.</text>
</comment>
<proteinExistence type="predicted"/>
<dbReference type="EMBL" id="JABSTQ010011043">
    <property type="protein sequence ID" value="KAG0415699.1"/>
    <property type="molecule type" value="Genomic_DNA"/>
</dbReference>
<reference evidence="1 2" key="1">
    <citation type="journal article" date="2020" name="Cell">
        <title>Large-Scale Comparative Analyses of Tick Genomes Elucidate Their Genetic Diversity and Vector Capacities.</title>
        <authorList>
            <consortium name="Tick Genome and Microbiome Consortium (TIGMIC)"/>
            <person name="Jia N."/>
            <person name="Wang J."/>
            <person name="Shi W."/>
            <person name="Du L."/>
            <person name="Sun Y."/>
            <person name="Zhan W."/>
            <person name="Jiang J.F."/>
            <person name="Wang Q."/>
            <person name="Zhang B."/>
            <person name="Ji P."/>
            <person name="Bell-Sakyi L."/>
            <person name="Cui X.M."/>
            <person name="Yuan T.T."/>
            <person name="Jiang B.G."/>
            <person name="Yang W.F."/>
            <person name="Lam T.T."/>
            <person name="Chang Q.C."/>
            <person name="Ding S.J."/>
            <person name="Wang X.J."/>
            <person name="Zhu J.G."/>
            <person name="Ruan X.D."/>
            <person name="Zhao L."/>
            <person name="Wei J.T."/>
            <person name="Ye R.Z."/>
            <person name="Que T.C."/>
            <person name="Du C.H."/>
            <person name="Zhou Y.H."/>
            <person name="Cheng J.X."/>
            <person name="Dai P.F."/>
            <person name="Guo W.B."/>
            <person name="Han X.H."/>
            <person name="Huang E.J."/>
            <person name="Li L.F."/>
            <person name="Wei W."/>
            <person name="Gao Y.C."/>
            <person name="Liu J.Z."/>
            <person name="Shao H.Z."/>
            <person name="Wang X."/>
            <person name="Wang C.C."/>
            <person name="Yang T.C."/>
            <person name="Huo Q.B."/>
            <person name="Li W."/>
            <person name="Chen H.Y."/>
            <person name="Chen S.E."/>
            <person name="Zhou L.G."/>
            <person name="Ni X.B."/>
            <person name="Tian J.H."/>
            <person name="Sheng Y."/>
            <person name="Liu T."/>
            <person name="Pan Y.S."/>
            <person name="Xia L.Y."/>
            <person name="Li J."/>
            <person name="Zhao F."/>
            <person name="Cao W.C."/>
        </authorList>
    </citation>
    <scope>NUCLEOTIDE SEQUENCE [LARGE SCALE GENOMIC DNA]</scope>
    <source>
        <strain evidence="1">Iper-2018</strain>
    </source>
</reference>
<evidence type="ECO:0000313" key="1">
    <source>
        <dbReference type="EMBL" id="KAG0415699.1"/>
    </source>
</evidence>
<protein>
    <submittedName>
        <fullName evidence="1">Uncharacterized protein</fullName>
    </submittedName>
</protein>
<evidence type="ECO:0000313" key="2">
    <source>
        <dbReference type="Proteomes" id="UP000805193"/>
    </source>
</evidence>
<sequence>MAAEFVDAPRSGRPRDQDEEEDRMIVVAAVRDPLMIAKEMRQELSLSLSTKSTRRRQVEAGMKKCIAAQNHYLADAQCRAGLSFARALEH</sequence>
<gene>
    <name evidence="1" type="ORF">HPB47_007128</name>
</gene>
<organism evidence="1 2">
    <name type="scientific">Ixodes persulcatus</name>
    <name type="common">Taiga tick</name>
    <dbReference type="NCBI Taxonomy" id="34615"/>
    <lineage>
        <taxon>Eukaryota</taxon>
        <taxon>Metazoa</taxon>
        <taxon>Ecdysozoa</taxon>
        <taxon>Arthropoda</taxon>
        <taxon>Chelicerata</taxon>
        <taxon>Arachnida</taxon>
        <taxon>Acari</taxon>
        <taxon>Parasitiformes</taxon>
        <taxon>Ixodida</taxon>
        <taxon>Ixodoidea</taxon>
        <taxon>Ixodidae</taxon>
        <taxon>Ixodinae</taxon>
        <taxon>Ixodes</taxon>
    </lineage>
</organism>
<dbReference type="Proteomes" id="UP000805193">
    <property type="component" value="Unassembled WGS sequence"/>
</dbReference>
<name>A0AC60P9A9_IXOPE</name>
<keyword evidence="2" id="KW-1185">Reference proteome</keyword>
<accession>A0AC60P9A9</accession>